<dbReference type="AlphaFoldDB" id="A0A3B1BJX1"/>
<feature type="non-terminal residue" evidence="1">
    <location>
        <position position="21"/>
    </location>
</feature>
<evidence type="ECO:0000313" key="1">
    <source>
        <dbReference type="EMBL" id="VAX05117.1"/>
    </source>
</evidence>
<sequence length="21" mass="2359">MGIYTPCEEFDETQLVEALAV</sequence>
<proteinExistence type="predicted"/>
<gene>
    <name evidence="1" type="ORF">MNBD_GAMMA19-589</name>
</gene>
<accession>A0A3B1BJX1</accession>
<protein>
    <submittedName>
        <fullName evidence="1">Uncharacterized protein</fullName>
    </submittedName>
</protein>
<dbReference type="EMBL" id="UOFV01000516">
    <property type="protein sequence ID" value="VAX05117.1"/>
    <property type="molecule type" value="Genomic_DNA"/>
</dbReference>
<name>A0A3B1BJX1_9ZZZZ</name>
<reference evidence="1" key="1">
    <citation type="submission" date="2018-06" db="EMBL/GenBank/DDBJ databases">
        <authorList>
            <person name="Zhirakovskaya E."/>
        </authorList>
    </citation>
    <scope>NUCLEOTIDE SEQUENCE</scope>
</reference>
<organism evidence="1">
    <name type="scientific">hydrothermal vent metagenome</name>
    <dbReference type="NCBI Taxonomy" id="652676"/>
    <lineage>
        <taxon>unclassified sequences</taxon>
        <taxon>metagenomes</taxon>
        <taxon>ecological metagenomes</taxon>
    </lineage>
</organism>